<reference evidence="1 2" key="1">
    <citation type="submission" date="2020-08" db="EMBL/GenBank/DDBJ databases">
        <authorList>
            <person name="Newling K."/>
            <person name="Davey J."/>
            <person name="Forrester S."/>
        </authorList>
    </citation>
    <scope>NUCLEOTIDE SEQUENCE [LARGE SCALE GENOMIC DNA]</scope>
    <source>
        <strain evidence="2">Crithidia deanei Carvalho (ATCC PRA-265)</strain>
    </source>
</reference>
<dbReference type="Proteomes" id="UP000515908">
    <property type="component" value="Chromosome 24"/>
</dbReference>
<dbReference type="GO" id="GO:0005096">
    <property type="term" value="F:GTPase activator activity"/>
    <property type="evidence" value="ECO:0007669"/>
    <property type="project" value="InterPro"/>
</dbReference>
<name>A0A7G2CT02_9TRYP</name>
<proteinExistence type="predicted"/>
<dbReference type="OrthoDB" id="438939at2759"/>
<dbReference type="PANTHER" id="PTHR13179">
    <property type="entry name" value="DEP DOMAIN CONTAINING PROTEIN 5"/>
    <property type="match status" value="1"/>
</dbReference>
<dbReference type="GO" id="GO:1990130">
    <property type="term" value="C:GATOR1 complex"/>
    <property type="evidence" value="ECO:0007669"/>
    <property type="project" value="TreeGrafter"/>
</dbReference>
<dbReference type="PANTHER" id="PTHR13179:SF8">
    <property type="entry name" value="GATOR COMPLEX PROTEIN DEPDC5"/>
    <property type="match status" value="1"/>
</dbReference>
<sequence>MFASVAHPPAGEDADEMEEDFTARHSTILTAAPSREDLSLTPRNRDVRVMERFAGVSATARVITVGYIQLRSSLLFALKAVDPLCGADPSSEELHAQSSENISTSVVFKRRWLFKHPDLHDEPPHVTTWTALCTCNMLPIYGMRSAYPRDAFYTIPPHQYTIMDHATSRGQLSEFIIQRLQQQYQLVVDSASEEATFPLVWPREEPTANARVELSAGHQVHLLKIGETLQTLSVTRLLHRGMYSNGQVVHMLSYKYCLWNYLEDCFSPRRVYLEAQVGESNSYSWEELDRWLQSRPDAFIPRGPQLYLRPREIALVLVPLDPSKPPSFQSFLQFISYRFSALLSVRGKVEWKPDSRTLLYREKKDDSQPDDSLMNVILSHDSTQVLERRTTVDPRTGAVVSYEVPVEERMMSVDITLPPRYHPHCCYPLKVDWLVCSASIVSDWYGSFIANANRHGFKAIPVPSDYQSLKSELLSVEWSVVCRQEKNAPTARQKLCEVLLSDETDYYVDHLSLHAEVAMRLVHISGLCYVVLPRLTESGVIAQWHQNSAVATGTLEQQKLLSRFSTLVGRTIGDLL</sequence>
<dbReference type="AlphaFoldDB" id="A0A7G2CT02"/>
<keyword evidence="2" id="KW-1185">Reference proteome</keyword>
<dbReference type="GO" id="GO:1904262">
    <property type="term" value="P:negative regulation of TORC1 signaling"/>
    <property type="evidence" value="ECO:0007669"/>
    <property type="project" value="TreeGrafter"/>
</dbReference>
<accession>A0A7G2CT02</accession>
<organism evidence="1 2">
    <name type="scientific">Angomonas deanei</name>
    <dbReference type="NCBI Taxonomy" id="59799"/>
    <lineage>
        <taxon>Eukaryota</taxon>
        <taxon>Discoba</taxon>
        <taxon>Euglenozoa</taxon>
        <taxon>Kinetoplastea</taxon>
        <taxon>Metakinetoplastina</taxon>
        <taxon>Trypanosomatida</taxon>
        <taxon>Trypanosomatidae</taxon>
        <taxon>Strigomonadinae</taxon>
        <taxon>Angomonas</taxon>
    </lineage>
</organism>
<dbReference type="VEuPathDB" id="TriTrypDB:ADEAN_000960300"/>
<evidence type="ECO:0000313" key="2">
    <source>
        <dbReference type="Proteomes" id="UP000515908"/>
    </source>
</evidence>
<protein>
    <submittedName>
        <fullName evidence="1">Uncharacterized protein</fullName>
    </submittedName>
</protein>
<dbReference type="InterPro" id="IPR027244">
    <property type="entry name" value="IML1"/>
</dbReference>
<evidence type="ECO:0000313" key="1">
    <source>
        <dbReference type="EMBL" id="CAD2222064.1"/>
    </source>
</evidence>
<gene>
    <name evidence="1" type="ORF">ADEAN_000960300</name>
</gene>
<dbReference type="GO" id="GO:0010508">
    <property type="term" value="P:positive regulation of autophagy"/>
    <property type="evidence" value="ECO:0007669"/>
    <property type="project" value="TreeGrafter"/>
</dbReference>
<dbReference type="EMBL" id="LR877168">
    <property type="protein sequence ID" value="CAD2222064.1"/>
    <property type="molecule type" value="Genomic_DNA"/>
</dbReference>